<reference evidence="1" key="1">
    <citation type="submission" date="2023-04" db="EMBL/GenBank/DDBJ databases">
        <authorList>
            <person name="Vijverberg K."/>
            <person name="Xiong W."/>
            <person name="Schranz E."/>
        </authorList>
    </citation>
    <scope>NUCLEOTIDE SEQUENCE</scope>
</reference>
<organism evidence="1 2">
    <name type="scientific">Lactuca saligna</name>
    <name type="common">Willowleaf lettuce</name>
    <dbReference type="NCBI Taxonomy" id="75948"/>
    <lineage>
        <taxon>Eukaryota</taxon>
        <taxon>Viridiplantae</taxon>
        <taxon>Streptophyta</taxon>
        <taxon>Embryophyta</taxon>
        <taxon>Tracheophyta</taxon>
        <taxon>Spermatophyta</taxon>
        <taxon>Magnoliopsida</taxon>
        <taxon>eudicotyledons</taxon>
        <taxon>Gunneridae</taxon>
        <taxon>Pentapetalae</taxon>
        <taxon>asterids</taxon>
        <taxon>campanulids</taxon>
        <taxon>Asterales</taxon>
        <taxon>Asteraceae</taxon>
        <taxon>Cichorioideae</taxon>
        <taxon>Cichorieae</taxon>
        <taxon>Lactucinae</taxon>
        <taxon>Lactuca</taxon>
    </lineage>
</organism>
<accession>A0AA36EJ07</accession>
<protein>
    <submittedName>
        <fullName evidence="1">Uncharacterized protein</fullName>
    </submittedName>
</protein>
<name>A0AA36EJ07_LACSI</name>
<gene>
    <name evidence="1" type="ORF">LSALG_LOCUS37453</name>
</gene>
<dbReference type="EMBL" id="OX465084">
    <property type="protein sequence ID" value="CAI9298706.1"/>
    <property type="molecule type" value="Genomic_DNA"/>
</dbReference>
<keyword evidence="2" id="KW-1185">Reference proteome</keyword>
<dbReference type="AlphaFoldDB" id="A0AA36EJ07"/>
<evidence type="ECO:0000313" key="1">
    <source>
        <dbReference type="EMBL" id="CAI9298706.1"/>
    </source>
</evidence>
<sequence>MSLVETVYQGEMDKVRGELCIMKNEKAVLESKLVGYDDIVEEVSPLKATVASLELEKIGLMDKIAMSNHTICVNFGRKDGSEMMNAEYNMGMHETDLPLYDPTRVQKMEELNTLVGRAGGSTTSTSGHGGSGEPRIVWCAG</sequence>
<dbReference type="Proteomes" id="UP001177003">
    <property type="component" value="Chromosome 8"/>
</dbReference>
<evidence type="ECO:0000313" key="2">
    <source>
        <dbReference type="Proteomes" id="UP001177003"/>
    </source>
</evidence>
<proteinExistence type="predicted"/>